<dbReference type="EMBL" id="BQKI01000010">
    <property type="protein sequence ID" value="GJN03344.1"/>
    <property type="molecule type" value="Genomic_DNA"/>
</dbReference>
<proteinExistence type="predicted"/>
<evidence type="ECO:0000313" key="3">
    <source>
        <dbReference type="Proteomes" id="UP001054889"/>
    </source>
</evidence>
<reference evidence="2" key="1">
    <citation type="journal article" date="2018" name="DNA Res.">
        <title>Multiple hybrid de novo genome assembly of finger millet, an orphan allotetraploid crop.</title>
        <authorList>
            <person name="Hatakeyama M."/>
            <person name="Aluri S."/>
            <person name="Balachadran M.T."/>
            <person name="Sivarajan S.R."/>
            <person name="Patrignani A."/>
            <person name="Gruter S."/>
            <person name="Poveda L."/>
            <person name="Shimizu-Inatsugi R."/>
            <person name="Baeten J."/>
            <person name="Francoijs K.J."/>
            <person name="Nataraja K.N."/>
            <person name="Reddy Y.A.N."/>
            <person name="Phadnis S."/>
            <person name="Ravikumar R.L."/>
            <person name="Schlapbach R."/>
            <person name="Sreeman S.M."/>
            <person name="Shimizu K.K."/>
        </authorList>
    </citation>
    <scope>NUCLEOTIDE SEQUENCE</scope>
</reference>
<reference evidence="2" key="2">
    <citation type="submission" date="2021-12" db="EMBL/GenBank/DDBJ databases">
        <title>Resequencing data analysis of finger millet.</title>
        <authorList>
            <person name="Hatakeyama M."/>
            <person name="Aluri S."/>
            <person name="Balachadran M.T."/>
            <person name="Sivarajan S.R."/>
            <person name="Poveda L."/>
            <person name="Shimizu-Inatsugi R."/>
            <person name="Schlapbach R."/>
            <person name="Sreeman S.M."/>
            <person name="Shimizu K.K."/>
        </authorList>
    </citation>
    <scope>NUCLEOTIDE SEQUENCE</scope>
</reference>
<evidence type="ECO:0000256" key="1">
    <source>
        <dbReference type="SAM" id="MobiDB-lite"/>
    </source>
</evidence>
<sequence>MSEANFAARVLARACAIAPWEPALRGNEGFGRFPRAKLQVHFASPKPGREGGPEPFLAFGHSPSPTGRGGGLPGPDPAQTGQSLRDVLAAIRRGDFALTQLLDPDGSVGDVPVRWPVYDCHGGYLLLTNNDVGLFATKNNSSEALHGKPLGLDGQLLSSDERPMSFRLVCLAHNRYRVRAVVYSSDTRHWRHLPWVELAERAGPHDAEDEQDKYWLYIGTQGTGLLY</sequence>
<protein>
    <recommendedName>
        <fullName evidence="4">Pyridoxamine 5'-phosphate oxidase putative domain-containing protein</fullName>
    </recommendedName>
</protein>
<dbReference type="AlphaFoldDB" id="A0AAV5CXI8"/>
<comment type="caution">
    <text evidence="2">The sequence shown here is derived from an EMBL/GenBank/DDBJ whole genome shotgun (WGS) entry which is preliminary data.</text>
</comment>
<accession>A0AAV5CXI8</accession>
<evidence type="ECO:0000313" key="2">
    <source>
        <dbReference type="EMBL" id="GJN03344.1"/>
    </source>
</evidence>
<organism evidence="2 3">
    <name type="scientific">Eleusine coracana subsp. coracana</name>
    <dbReference type="NCBI Taxonomy" id="191504"/>
    <lineage>
        <taxon>Eukaryota</taxon>
        <taxon>Viridiplantae</taxon>
        <taxon>Streptophyta</taxon>
        <taxon>Embryophyta</taxon>
        <taxon>Tracheophyta</taxon>
        <taxon>Spermatophyta</taxon>
        <taxon>Magnoliopsida</taxon>
        <taxon>Liliopsida</taxon>
        <taxon>Poales</taxon>
        <taxon>Poaceae</taxon>
        <taxon>PACMAD clade</taxon>
        <taxon>Chloridoideae</taxon>
        <taxon>Cynodonteae</taxon>
        <taxon>Eleusininae</taxon>
        <taxon>Eleusine</taxon>
    </lineage>
</organism>
<evidence type="ECO:0008006" key="4">
    <source>
        <dbReference type="Google" id="ProtNLM"/>
    </source>
</evidence>
<name>A0AAV5CXI8_ELECO</name>
<dbReference type="Proteomes" id="UP001054889">
    <property type="component" value="Unassembled WGS sequence"/>
</dbReference>
<keyword evidence="3" id="KW-1185">Reference proteome</keyword>
<dbReference type="PANTHER" id="PTHR33207">
    <property type="entry name" value="F-BOX DOMAIN CONTAINING PROTEIN-RELATED"/>
    <property type="match status" value="1"/>
</dbReference>
<feature type="region of interest" description="Disordered" evidence="1">
    <location>
        <begin position="43"/>
        <end position="81"/>
    </location>
</feature>
<gene>
    <name evidence="2" type="primary">ga20779</name>
    <name evidence="2" type="ORF">PR202_ga20779</name>
</gene>